<name>A0A0K2TY87_LEPSM</name>
<evidence type="ECO:0000313" key="1">
    <source>
        <dbReference type="EMBL" id="CDW30677.1"/>
    </source>
</evidence>
<reference evidence="1" key="1">
    <citation type="submission" date="2014-05" db="EMBL/GenBank/DDBJ databases">
        <authorList>
            <person name="Chronopoulou M."/>
        </authorList>
    </citation>
    <scope>NUCLEOTIDE SEQUENCE</scope>
    <source>
        <tissue evidence="1">Whole organism</tissue>
    </source>
</reference>
<proteinExistence type="predicted"/>
<accession>A0A0K2TY87</accession>
<sequence length="61" mass="7116">MSMSLLDIPRVFNSSLDLANRIPFQFMTIPPTSPRGMFSMECFSWIAFSNRGSTYLSRFWE</sequence>
<organism evidence="1">
    <name type="scientific">Lepeophtheirus salmonis</name>
    <name type="common">Salmon louse</name>
    <name type="synonym">Caligus salmonis</name>
    <dbReference type="NCBI Taxonomy" id="72036"/>
    <lineage>
        <taxon>Eukaryota</taxon>
        <taxon>Metazoa</taxon>
        <taxon>Ecdysozoa</taxon>
        <taxon>Arthropoda</taxon>
        <taxon>Crustacea</taxon>
        <taxon>Multicrustacea</taxon>
        <taxon>Hexanauplia</taxon>
        <taxon>Copepoda</taxon>
        <taxon>Siphonostomatoida</taxon>
        <taxon>Caligidae</taxon>
        <taxon>Lepeophtheirus</taxon>
    </lineage>
</organism>
<protein>
    <submittedName>
        <fullName evidence="1">Uncharacterized protein</fullName>
    </submittedName>
</protein>
<dbReference type="AlphaFoldDB" id="A0A0K2TY87"/>
<dbReference type="EMBL" id="HACA01013316">
    <property type="protein sequence ID" value="CDW30677.1"/>
    <property type="molecule type" value="Transcribed_RNA"/>
</dbReference>